<dbReference type="Proteomes" id="UP000327085">
    <property type="component" value="Chromosome 4"/>
</dbReference>
<sequence>MVSWSSGYVAAYDSRLESKGAVIAVVTRCGAQPKRDPEGGGWAGYGDEAAAKENNGELGFGIFICSAGRLGCINAGEEGLSSVEGSIDSEHAEGFPVYENTSSTNQGLH</sequence>
<dbReference type="AlphaFoldDB" id="A0A5E4F0J9"/>
<dbReference type="Gramene" id="VVA21577">
    <property type="protein sequence ID" value="VVA21577"/>
    <property type="gene ID" value="Prudul26B032663"/>
</dbReference>
<name>A0A5E4F0J9_PRUDU</name>
<dbReference type="InParanoid" id="A0A5E4F0J9"/>
<gene>
    <name evidence="1" type="ORF">ALMOND_2B032663</name>
</gene>
<dbReference type="EMBL" id="CABIKO010000053">
    <property type="protein sequence ID" value="VVA21577.1"/>
    <property type="molecule type" value="Genomic_DNA"/>
</dbReference>
<protein>
    <submittedName>
        <fullName evidence="1">Uncharacterized protein</fullName>
    </submittedName>
</protein>
<reference evidence="2" key="1">
    <citation type="journal article" date="2020" name="Plant J.">
        <title>Transposons played a major role in the diversification between the closely related almond and peach genomes: results from the almond genome sequence.</title>
        <authorList>
            <person name="Alioto T."/>
            <person name="Alexiou K.G."/>
            <person name="Bardil A."/>
            <person name="Barteri F."/>
            <person name="Castanera R."/>
            <person name="Cruz F."/>
            <person name="Dhingra A."/>
            <person name="Duval H."/>
            <person name="Fernandez I Marti A."/>
            <person name="Frias L."/>
            <person name="Galan B."/>
            <person name="Garcia J.L."/>
            <person name="Howad W."/>
            <person name="Gomez-Garrido J."/>
            <person name="Gut M."/>
            <person name="Julca I."/>
            <person name="Morata J."/>
            <person name="Puigdomenech P."/>
            <person name="Ribeca P."/>
            <person name="Rubio Cabetas M.J."/>
            <person name="Vlasova A."/>
            <person name="Wirthensohn M."/>
            <person name="Garcia-Mas J."/>
            <person name="Gabaldon T."/>
            <person name="Casacuberta J.M."/>
            <person name="Arus P."/>
        </authorList>
    </citation>
    <scope>NUCLEOTIDE SEQUENCE [LARGE SCALE GENOMIC DNA]</scope>
    <source>
        <strain evidence="2">cv. Texas</strain>
    </source>
</reference>
<proteinExistence type="predicted"/>
<evidence type="ECO:0000313" key="2">
    <source>
        <dbReference type="Proteomes" id="UP000327085"/>
    </source>
</evidence>
<evidence type="ECO:0000313" key="1">
    <source>
        <dbReference type="EMBL" id="VVA21577.1"/>
    </source>
</evidence>
<accession>A0A5E4F0J9</accession>
<organism evidence="1 2">
    <name type="scientific">Prunus dulcis</name>
    <name type="common">Almond</name>
    <name type="synonym">Amygdalus dulcis</name>
    <dbReference type="NCBI Taxonomy" id="3755"/>
    <lineage>
        <taxon>Eukaryota</taxon>
        <taxon>Viridiplantae</taxon>
        <taxon>Streptophyta</taxon>
        <taxon>Embryophyta</taxon>
        <taxon>Tracheophyta</taxon>
        <taxon>Spermatophyta</taxon>
        <taxon>Magnoliopsida</taxon>
        <taxon>eudicotyledons</taxon>
        <taxon>Gunneridae</taxon>
        <taxon>Pentapetalae</taxon>
        <taxon>rosids</taxon>
        <taxon>fabids</taxon>
        <taxon>Rosales</taxon>
        <taxon>Rosaceae</taxon>
        <taxon>Amygdaloideae</taxon>
        <taxon>Amygdaleae</taxon>
        <taxon>Prunus</taxon>
    </lineage>
</organism>